<evidence type="ECO:0000313" key="4">
    <source>
        <dbReference type="Proteomes" id="UP000654913"/>
    </source>
</evidence>
<proteinExistence type="predicted"/>
<keyword evidence="1" id="KW-1133">Transmembrane helix</keyword>
<dbReference type="GeneID" id="64972644"/>
<evidence type="ECO:0000256" key="1">
    <source>
        <dbReference type="SAM" id="Phobius"/>
    </source>
</evidence>
<evidence type="ECO:0000313" key="3">
    <source>
        <dbReference type="EMBL" id="BCS22639.1"/>
    </source>
</evidence>
<dbReference type="OrthoDB" id="4491670at2759"/>
<feature type="transmembrane region" description="Helical" evidence="1">
    <location>
        <begin position="207"/>
        <end position="232"/>
    </location>
</feature>
<dbReference type="RefSeq" id="XP_041554833.1">
    <property type="nucleotide sequence ID" value="XM_041702004.1"/>
</dbReference>
<dbReference type="AlphaFoldDB" id="A0A7R7XJX2"/>
<feature type="domain" description="DUF6594" evidence="2">
    <location>
        <begin position="22"/>
        <end position="277"/>
    </location>
</feature>
<accession>A0A7R7XJX2</accession>
<sequence>MNGDASSNTGSYYAQQKEGFANVARWLSLDRDNEAFIYRRFNELSARNILYLQCELLDLEKKLNELDKRDASSDDMDLKDAARTWETFIQRFEKGNSEAVDRMELITKLRAKIKEYHETLLLQGEVSNLKHPNKRALEGYRYWFSKPYPALGGVAKTALDNEDDLVALNTPPEKDHLSRVLRRHWPAKEEISRDGLHRIGRFDEASISMAVAIINILVASFLLIGSIIGLYFASNDALKLALIAAFTALFALSIGLMTNARRAEIFAATAAYAAVLVVFVSGDISSSSPGSR</sequence>
<keyword evidence="1" id="KW-0812">Transmembrane</keyword>
<organism evidence="3 4">
    <name type="scientific">Aspergillus puulaauensis</name>
    <dbReference type="NCBI Taxonomy" id="1220207"/>
    <lineage>
        <taxon>Eukaryota</taxon>
        <taxon>Fungi</taxon>
        <taxon>Dikarya</taxon>
        <taxon>Ascomycota</taxon>
        <taxon>Pezizomycotina</taxon>
        <taxon>Eurotiomycetes</taxon>
        <taxon>Eurotiomycetidae</taxon>
        <taxon>Eurotiales</taxon>
        <taxon>Aspergillaceae</taxon>
        <taxon>Aspergillus</taxon>
    </lineage>
</organism>
<dbReference type="Proteomes" id="UP000654913">
    <property type="component" value="Chromosome 3"/>
</dbReference>
<dbReference type="Pfam" id="PF20237">
    <property type="entry name" value="DUF6594"/>
    <property type="match status" value="1"/>
</dbReference>
<reference evidence="3" key="2">
    <citation type="submission" date="2021-02" db="EMBL/GenBank/DDBJ databases">
        <title>Aspergillus puulaauensis MK2 genome sequence.</title>
        <authorList>
            <person name="Futagami T."/>
            <person name="Mori K."/>
            <person name="Kadooka C."/>
            <person name="Tanaka T."/>
        </authorList>
    </citation>
    <scope>NUCLEOTIDE SEQUENCE</scope>
    <source>
        <strain evidence="3">MK2</strain>
    </source>
</reference>
<gene>
    <name evidence="3" type="ORF">APUU_30864S</name>
</gene>
<feature type="transmembrane region" description="Helical" evidence="1">
    <location>
        <begin position="265"/>
        <end position="282"/>
    </location>
</feature>
<feature type="transmembrane region" description="Helical" evidence="1">
    <location>
        <begin position="238"/>
        <end position="258"/>
    </location>
</feature>
<dbReference type="InterPro" id="IPR046529">
    <property type="entry name" value="DUF6594"/>
</dbReference>
<reference evidence="3" key="1">
    <citation type="submission" date="2021-01" db="EMBL/GenBank/DDBJ databases">
        <authorList>
            <consortium name="Aspergillus puulaauensis MK2 genome sequencing consortium"/>
            <person name="Kazuki M."/>
            <person name="Futagami T."/>
        </authorList>
    </citation>
    <scope>NUCLEOTIDE SEQUENCE</scope>
    <source>
        <strain evidence="3">MK2</strain>
    </source>
</reference>
<evidence type="ECO:0000259" key="2">
    <source>
        <dbReference type="Pfam" id="PF20237"/>
    </source>
</evidence>
<keyword evidence="1" id="KW-0472">Membrane</keyword>
<name>A0A7R7XJX2_9EURO</name>
<dbReference type="PANTHER" id="PTHR34502">
    <property type="entry name" value="DUF6594 DOMAIN-CONTAINING PROTEIN-RELATED"/>
    <property type="match status" value="1"/>
</dbReference>
<dbReference type="PANTHER" id="PTHR34502:SF4">
    <property type="entry name" value="DUF6594 DOMAIN-CONTAINING PROTEIN"/>
    <property type="match status" value="1"/>
</dbReference>
<protein>
    <recommendedName>
        <fullName evidence="2">DUF6594 domain-containing protein</fullName>
    </recommendedName>
</protein>
<keyword evidence="4" id="KW-1185">Reference proteome</keyword>
<dbReference type="EMBL" id="AP024445">
    <property type="protein sequence ID" value="BCS22639.1"/>
    <property type="molecule type" value="Genomic_DNA"/>
</dbReference>
<dbReference type="KEGG" id="apuu:APUU_30864S"/>